<dbReference type="PANTHER" id="PTHR10683">
    <property type="entry name" value="TRANSALDOLASE"/>
    <property type="match status" value="1"/>
</dbReference>
<dbReference type="InterPro" id="IPR013785">
    <property type="entry name" value="Aldolase_TIM"/>
</dbReference>
<evidence type="ECO:0000313" key="2">
    <source>
        <dbReference type="EMBL" id="QPD04489.1"/>
    </source>
</evidence>
<keyword evidence="2" id="KW-0808">Transferase</keyword>
<dbReference type="KEGG" id="nkf:Nkreftii_002263"/>
<keyword evidence="1" id="KW-0704">Schiff base</keyword>
<proteinExistence type="predicted"/>
<sequence>MEYDSLLAGTITGDEFDAMRELARPAHPFREPKLIPHPRLNALRRLGTKKIYADTADIGELNGTISIDESSIYSDVDGNTINQPLVHNVIREYLDQWDPQVCSDRFGFSVNKPATLEQTALCYAVLCAKIGNDFDHLFTGRRSWEVSLQLHMGLTTFPNLAKDFARWMHRMAPSAIIKVPFVPYAPECFIVARDLEREGIPVNFTSTFSARQVVAAALLCDVSRTNIFLGRLDQGLEACLLGAQVSLEAQRALRRLRHTLGVKTLLIVASIRNWDTFVQTAGCDVYTAPVNVLRDWMKQDQIAPEQLTSRLDDSYGDCLGISARVLSLIGTERIARLYDVEPSFIDFLQSFGSTQEWRELNDAETLFTRFEEAGYGDMFYSPRQDDWAEIRGGKVPDLNGSLTQRLPLDTLYSLLADADFEKHQEEMDDQIARHIRR</sequence>
<dbReference type="AlphaFoldDB" id="A0A7S8FEC0"/>
<evidence type="ECO:0000256" key="1">
    <source>
        <dbReference type="ARBA" id="ARBA00023270"/>
    </source>
</evidence>
<dbReference type="SUPFAM" id="SSF51569">
    <property type="entry name" value="Aldolase"/>
    <property type="match status" value="1"/>
</dbReference>
<dbReference type="EMBL" id="CP047423">
    <property type="protein sequence ID" value="QPD04489.1"/>
    <property type="molecule type" value="Genomic_DNA"/>
</dbReference>
<dbReference type="GO" id="GO:0005975">
    <property type="term" value="P:carbohydrate metabolic process"/>
    <property type="evidence" value="ECO:0007669"/>
    <property type="project" value="InterPro"/>
</dbReference>
<gene>
    <name evidence="2" type="ORF">Nkreftii_002263</name>
</gene>
<dbReference type="Gene3D" id="3.20.20.70">
    <property type="entry name" value="Aldolase class I"/>
    <property type="match status" value="1"/>
</dbReference>
<protein>
    <submittedName>
        <fullName evidence="2">Transaldolase</fullName>
        <ecNumber evidence="2">2.2.1.2</ecNumber>
    </submittedName>
</protein>
<dbReference type="Pfam" id="PF00923">
    <property type="entry name" value="TAL_FSA"/>
    <property type="match status" value="1"/>
</dbReference>
<organism evidence="2 3">
    <name type="scientific">Candidatus Nitrospira kreftii</name>
    <dbReference type="NCBI Taxonomy" id="2652173"/>
    <lineage>
        <taxon>Bacteria</taxon>
        <taxon>Pseudomonadati</taxon>
        <taxon>Nitrospirota</taxon>
        <taxon>Nitrospiria</taxon>
        <taxon>Nitrospirales</taxon>
        <taxon>Nitrospiraceae</taxon>
        <taxon>Nitrospira</taxon>
    </lineage>
</organism>
<dbReference type="EC" id="2.2.1.2" evidence="2"/>
<dbReference type="GO" id="GO:0004801">
    <property type="term" value="F:transaldolase activity"/>
    <property type="evidence" value="ECO:0007669"/>
    <property type="project" value="UniProtKB-EC"/>
</dbReference>
<dbReference type="InterPro" id="IPR001585">
    <property type="entry name" value="TAL/FSA"/>
</dbReference>
<dbReference type="Proteomes" id="UP000593737">
    <property type="component" value="Chromosome"/>
</dbReference>
<name>A0A7S8FEC0_9BACT</name>
<reference evidence="2 3" key="1">
    <citation type="journal article" date="2020" name="ISME J.">
        <title>Enrichment and physiological characterization of a novel comammox Nitrospira indicates ammonium inhibition of complete nitrification.</title>
        <authorList>
            <person name="Sakoula D."/>
            <person name="Koch H."/>
            <person name="Frank J."/>
            <person name="Jetten M.S.M."/>
            <person name="van Kessel M.A.H.J."/>
            <person name="Lucker S."/>
        </authorList>
    </citation>
    <scope>NUCLEOTIDE SEQUENCE [LARGE SCALE GENOMIC DNA]</scope>
    <source>
        <strain evidence="2">Comreactor17</strain>
    </source>
</reference>
<evidence type="ECO:0000313" key="3">
    <source>
        <dbReference type="Proteomes" id="UP000593737"/>
    </source>
</evidence>
<accession>A0A7S8FEC0</accession>